<dbReference type="GO" id="GO:0031956">
    <property type="term" value="F:medium-chain fatty acid-CoA ligase activity"/>
    <property type="evidence" value="ECO:0007669"/>
    <property type="project" value="TreeGrafter"/>
</dbReference>
<sequence length="507" mass="54069">MDVALLLRMAAEGFGGRVALGPRHGGPAEALTYARLYELSRRAGGWLAGRGADHAVLVGVNSPAVPLLLFGAAFARVPMVPLNYRLADERLAAVLRRVVPGVAVADAAFADRVRTSPDGLVQADTETFLKAVAGTAPADEDAPDPEGVAVLLFTSGTTGEPKAAVLRHRHLASYVVSTVEFMGAGEDEATLVSVPPYHIAGVSAVLTSVYAGRRIVQLPSFDPREWVRLAAEERVTHAMVVPTMLGRILDALPAGGRPLPALRALSYGGGRMPVPVIERAMRLLPHVDFVNAYGLTETSSTIAVLGPDDHRAALGGEDPDVRRRLGSVGVPVPSVEVEIRDPSGRPLPAGRAGEIWVRGEQVAGEYLDRRAIRADGWFPTRDEGRLDDAGYLYVEGRLDDVIVRGGENISPGEIEDVLAAHPAVADAAVVGLPDTEWGERVVAAVVLRDGHAPDAAGLKDWVRARLRSSRTPEHVAFRTGLPYTDTGKLLRRELRAELLGDQEESMP</sequence>
<dbReference type="PANTHER" id="PTHR43201">
    <property type="entry name" value="ACYL-COA SYNTHETASE"/>
    <property type="match status" value="1"/>
</dbReference>
<dbReference type="InterPro" id="IPR042099">
    <property type="entry name" value="ANL_N_sf"/>
</dbReference>
<dbReference type="InterPro" id="IPR000873">
    <property type="entry name" value="AMP-dep_synth/lig_dom"/>
</dbReference>
<evidence type="ECO:0000259" key="4">
    <source>
        <dbReference type="Pfam" id="PF13193"/>
    </source>
</evidence>
<dbReference type="InterPro" id="IPR045851">
    <property type="entry name" value="AMP-bd_C_sf"/>
</dbReference>
<evidence type="ECO:0000256" key="1">
    <source>
        <dbReference type="ARBA" id="ARBA00006432"/>
    </source>
</evidence>
<organism evidence="5 6">
    <name type="scientific">Actinomadura chibensis</name>
    <dbReference type="NCBI Taxonomy" id="392828"/>
    <lineage>
        <taxon>Bacteria</taxon>
        <taxon>Bacillati</taxon>
        <taxon>Actinomycetota</taxon>
        <taxon>Actinomycetes</taxon>
        <taxon>Streptosporangiales</taxon>
        <taxon>Thermomonosporaceae</taxon>
        <taxon>Actinomadura</taxon>
    </lineage>
</organism>
<dbReference type="PANTHER" id="PTHR43201:SF5">
    <property type="entry name" value="MEDIUM-CHAIN ACYL-COA LIGASE ACSF2, MITOCHONDRIAL"/>
    <property type="match status" value="1"/>
</dbReference>
<dbReference type="Proteomes" id="UP000323380">
    <property type="component" value="Unassembled WGS sequence"/>
</dbReference>
<dbReference type="Gene3D" id="3.40.50.12780">
    <property type="entry name" value="N-terminal domain of ligase-like"/>
    <property type="match status" value="1"/>
</dbReference>
<gene>
    <name evidence="5" type="ORF">FXF69_31585</name>
</gene>
<dbReference type="SUPFAM" id="SSF56801">
    <property type="entry name" value="Acetyl-CoA synthetase-like"/>
    <property type="match status" value="1"/>
</dbReference>
<evidence type="ECO:0000259" key="3">
    <source>
        <dbReference type="Pfam" id="PF00501"/>
    </source>
</evidence>
<dbReference type="Pfam" id="PF13193">
    <property type="entry name" value="AMP-binding_C"/>
    <property type="match status" value="1"/>
</dbReference>
<comment type="caution">
    <text evidence="5">The sequence shown here is derived from an EMBL/GenBank/DDBJ whole genome shotgun (WGS) entry which is preliminary data.</text>
</comment>
<dbReference type="InterPro" id="IPR020845">
    <property type="entry name" value="AMP-binding_CS"/>
</dbReference>
<accession>A0A5D0ND52</accession>
<dbReference type="RefSeq" id="WP_067887940.1">
    <property type="nucleotide sequence ID" value="NZ_VSFG01000008.1"/>
</dbReference>
<comment type="similarity">
    <text evidence="1">Belongs to the ATP-dependent AMP-binding enzyme family.</text>
</comment>
<evidence type="ECO:0000313" key="6">
    <source>
        <dbReference type="Proteomes" id="UP000323380"/>
    </source>
</evidence>
<dbReference type="AlphaFoldDB" id="A0A5D0ND52"/>
<feature type="domain" description="AMP-dependent synthetase/ligase" evidence="3">
    <location>
        <begin position="9"/>
        <end position="367"/>
    </location>
</feature>
<dbReference type="STRING" id="1220554.GCA_001552135_01873"/>
<proteinExistence type="inferred from homology"/>
<evidence type="ECO:0000313" key="5">
    <source>
        <dbReference type="EMBL" id="TYB42360.1"/>
    </source>
</evidence>
<dbReference type="CDD" id="cd04433">
    <property type="entry name" value="AFD_class_I"/>
    <property type="match status" value="1"/>
</dbReference>
<reference evidence="5 6" key="1">
    <citation type="submission" date="2019-08" db="EMBL/GenBank/DDBJ databases">
        <title>Actinomadura sp. nov. CYP1-5 isolated from mountain soil.</title>
        <authorList>
            <person name="Songsumanus A."/>
            <person name="Kuncharoen N."/>
            <person name="Kudo T."/>
            <person name="Yuki M."/>
            <person name="Igarashi Y."/>
            <person name="Tanasupawat S."/>
        </authorList>
    </citation>
    <scope>NUCLEOTIDE SEQUENCE [LARGE SCALE GENOMIC DNA]</scope>
    <source>
        <strain evidence="5 6">JCM 14158</strain>
    </source>
</reference>
<dbReference type="PROSITE" id="PS00455">
    <property type="entry name" value="AMP_BINDING"/>
    <property type="match status" value="1"/>
</dbReference>
<feature type="domain" description="AMP-binding enzyme C-terminal" evidence="4">
    <location>
        <begin position="413"/>
        <end position="488"/>
    </location>
</feature>
<dbReference type="Gene3D" id="3.30.300.30">
    <property type="match status" value="1"/>
</dbReference>
<protein>
    <submittedName>
        <fullName evidence="5">Long-chain fatty acid--CoA ligase</fullName>
    </submittedName>
</protein>
<dbReference type="InterPro" id="IPR025110">
    <property type="entry name" value="AMP-bd_C"/>
</dbReference>
<dbReference type="Pfam" id="PF00501">
    <property type="entry name" value="AMP-binding"/>
    <property type="match status" value="1"/>
</dbReference>
<name>A0A5D0ND52_9ACTN</name>
<dbReference type="EMBL" id="VSFG01000008">
    <property type="protein sequence ID" value="TYB42360.1"/>
    <property type="molecule type" value="Genomic_DNA"/>
</dbReference>
<dbReference type="GO" id="GO:0006631">
    <property type="term" value="P:fatty acid metabolic process"/>
    <property type="evidence" value="ECO:0007669"/>
    <property type="project" value="TreeGrafter"/>
</dbReference>
<keyword evidence="2 5" id="KW-0436">Ligase</keyword>
<evidence type="ECO:0000256" key="2">
    <source>
        <dbReference type="ARBA" id="ARBA00022598"/>
    </source>
</evidence>
<keyword evidence="6" id="KW-1185">Reference proteome</keyword>